<accession>B3QPU6</accession>
<evidence type="ECO:0000256" key="8">
    <source>
        <dbReference type="ARBA" id="ARBA00022833"/>
    </source>
</evidence>
<evidence type="ECO:0000256" key="11">
    <source>
        <dbReference type="ARBA" id="ARBA00023163"/>
    </source>
</evidence>
<evidence type="ECO:0000256" key="7">
    <source>
        <dbReference type="ARBA" id="ARBA00022723"/>
    </source>
</evidence>
<dbReference type="HOGENOM" id="CLU_096072_3_0_10"/>
<dbReference type="PANTHER" id="PTHR33202">
    <property type="entry name" value="ZINC UPTAKE REGULATION PROTEIN"/>
    <property type="match status" value="1"/>
</dbReference>
<keyword evidence="14" id="KW-1185">Reference proteome</keyword>
<dbReference type="GO" id="GO:0005829">
    <property type="term" value="C:cytosol"/>
    <property type="evidence" value="ECO:0007669"/>
    <property type="project" value="TreeGrafter"/>
</dbReference>
<keyword evidence="10" id="KW-0238">DNA-binding</keyword>
<keyword evidence="6" id="KW-0678">Repressor</keyword>
<dbReference type="CDD" id="cd07153">
    <property type="entry name" value="Fur_like"/>
    <property type="match status" value="1"/>
</dbReference>
<keyword evidence="7 12" id="KW-0479">Metal-binding</keyword>
<dbReference type="PANTHER" id="PTHR33202:SF2">
    <property type="entry name" value="FERRIC UPTAKE REGULATION PROTEIN"/>
    <property type="match status" value="1"/>
</dbReference>
<dbReference type="GO" id="GO:0008270">
    <property type="term" value="F:zinc ion binding"/>
    <property type="evidence" value="ECO:0007669"/>
    <property type="project" value="TreeGrafter"/>
</dbReference>
<keyword evidence="8 12" id="KW-0862">Zinc</keyword>
<evidence type="ECO:0000256" key="6">
    <source>
        <dbReference type="ARBA" id="ARBA00022491"/>
    </source>
</evidence>
<dbReference type="Pfam" id="PF01475">
    <property type="entry name" value="FUR"/>
    <property type="match status" value="1"/>
</dbReference>
<dbReference type="STRING" id="517417.Cpar_1551"/>
<dbReference type="GO" id="GO:0000976">
    <property type="term" value="F:transcription cis-regulatory region binding"/>
    <property type="evidence" value="ECO:0007669"/>
    <property type="project" value="TreeGrafter"/>
</dbReference>
<dbReference type="GO" id="GO:1900376">
    <property type="term" value="P:regulation of secondary metabolite biosynthetic process"/>
    <property type="evidence" value="ECO:0007669"/>
    <property type="project" value="TreeGrafter"/>
</dbReference>
<organism evidence="13 14">
    <name type="scientific">Chlorobaculum parvum (strain DSM 263 / NCIMB 8327)</name>
    <name type="common">Chlorobium vibrioforme subsp. thiosulfatophilum</name>
    <dbReference type="NCBI Taxonomy" id="517417"/>
    <lineage>
        <taxon>Bacteria</taxon>
        <taxon>Pseudomonadati</taxon>
        <taxon>Chlorobiota</taxon>
        <taxon>Chlorobiia</taxon>
        <taxon>Chlorobiales</taxon>
        <taxon>Chlorobiaceae</taxon>
        <taxon>Chlorobaculum</taxon>
    </lineage>
</organism>
<reference evidence="13" key="1">
    <citation type="submission" date="2008-06" db="EMBL/GenBank/DDBJ databases">
        <title>Complete sequence of Chlorobaculum parvum NCIB 8327.</title>
        <authorList>
            <consortium name="US DOE Joint Genome Institute"/>
            <person name="Lucas S."/>
            <person name="Copeland A."/>
            <person name="Lapidus A."/>
            <person name="Glavina del Rio T."/>
            <person name="Dalin E."/>
            <person name="Tice H."/>
            <person name="Bruce D."/>
            <person name="Goodwin L."/>
            <person name="Pitluck S."/>
            <person name="Schmutz J."/>
            <person name="Larimer F."/>
            <person name="Land M."/>
            <person name="Hauser L."/>
            <person name="Kyrpides N."/>
            <person name="Mikhailova N."/>
            <person name="Zhao F."/>
            <person name="Li T."/>
            <person name="Liu Z."/>
            <person name="Overmann J."/>
            <person name="Bryant D.A."/>
            <person name="Richardson P."/>
        </authorList>
    </citation>
    <scope>NUCLEOTIDE SEQUENCE [LARGE SCALE GENOMIC DNA]</scope>
    <source>
        <strain evidence="13">NCIB 8327</strain>
    </source>
</reference>
<evidence type="ECO:0000256" key="2">
    <source>
        <dbReference type="ARBA" id="ARBA00007957"/>
    </source>
</evidence>
<dbReference type="Gene3D" id="3.30.1490.190">
    <property type="match status" value="1"/>
</dbReference>
<feature type="binding site" evidence="12">
    <location>
        <position position="159"/>
    </location>
    <ligand>
        <name>Zn(2+)</name>
        <dbReference type="ChEBI" id="CHEBI:29105"/>
    </ligand>
</feature>
<feature type="binding site" evidence="12">
    <location>
        <position position="122"/>
    </location>
    <ligand>
        <name>Zn(2+)</name>
        <dbReference type="ChEBI" id="CHEBI:29105"/>
    </ligand>
</feature>
<protein>
    <recommendedName>
        <fullName evidence="4">Ferric uptake regulation protein</fullName>
    </recommendedName>
</protein>
<name>B3QPU6_CHLP8</name>
<feature type="binding site" evidence="12">
    <location>
        <position position="119"/>
    </location>
    <ligand>
        <name>Zn(2+)</name>
        <dbReference type="ChEBI" id="CHEBI:29105"/>
    </ligand>
</feature>
<dbReference type="Proteomes" id="UP000008811">
    <property type="component" value="Chromosome"/>
</dbReference>
<dbReference type="SUPFAM" id="SSF46785">
    <property type="entry name" value="Winged helix' DNA-binding domain"/>
    <property type="match status" value="1"/>
</dbReference>
<evidence type="ECO:0000256" key="4">
    <source>
        <dbReference type="ARBA" id="ARBA00020910"/>
    </source>
</evidence>
<gene>
    <name evidence="13" type="ordered locus">Cpar_1551</name>
</gene>
<comment type="subcellular location">
    <subcellularLocation>
        <location evidence="1">Cytoplasm</location>
    </subcellularLocation>
</comment>
<keyword evidence="5" id="KW-0963">Cytoplasm</keyword>
<evidence type="ECO:0000313" key="14">
    <source>
        <dbReference type="Proteomes" id="UP000008811"/>
    </source>
</evidence>
<dbReference type="eggNOG" id="COG0735">
    <property type="taxonomic scope" value="Bacteria"/>
</dbReference>
<dbReference type="InterPro" id="IPR002481">
    <property type="entry name" value="FUR"/>
</dbReference>
<comment type="cofactor">
    <cofactor evidence="12">
        <name>Zn(2+)</name>
        <dbReference type="ChEBI" id="CHEBI:29105"/>
    </cofactor>
    <text evidence="12">Binds 1 zinc ion per subunit.</text>
</comment>
<evidence type="ECO:0000256" key="12">
    <source>
        <dbReference type="PIRSR" id="PIRSR602481-1"/>
    </source>
</evidence>
<evidence type="ECO:0000256" key="1">
    <source>
        <dbReference type="ARBA" id="ARBA00004496"/>
    </source>
</evidence>
<evidence type="ECO:0000256" key="5">
    <source>
        <dbReference type="ARBA" id="ARBA00022490"/>
    </source>
</evidence>
<keyword evidence="11" id="KW-0804">Transcription</keyword>
<evidence type="ECO:0000256" key="9">
    <source>
        <dbReference type="ARBA" id="ARBA00023015"/>
    </source>
</evidence>
<dbReference type="InterPro" id="IPR043135">
    <property type="entry name" value="Fur_C"/>
</dbReference>
<proteinExistence type="inferred from homology"/>
<evidence type="ECO:0000313" key="13">
    <source>
        <dbReference type="EMBL" id="ACF11949.1"/>
    </source>
</evidence>
<evidence type="ECO:0000256" key="3">
    <source>
        <dbReference type="ARBA" id="ARBA00011738"/>
    </source>
</evidence>
<dbReference type="InterPro" id="IPR036388">
    <property type="entry name" value="WH-like_DNA-bd_sf"/>
</dbReference>
<sequence length="177" mass="20251">MEKLKTRNTDSKNIVKQTGSDTIAKVEALFKSYMKEEGLRCTQERLSVLREIYRSNTHLDADELFVRLREQGVGISRATVYHTLDLLFRYNLVTKIDLGHKHTHYEKSWGVADHLHIICLKCGKVSEATSTELAGMMEKLCTEHGYSLGSFSLQLFGECIDKEACVRRVDEKHNENA</sequence>
<keyword evidence="9" id="KW-0805">Transcription regulation</keyword>
<comment type="subunit">
    <text evidence="3">Homodimer.</text>
</comment>
<dbReference type="InterPro" id="IPR036390">
    <property type="entry name" value="WH_DNA-bd_sf"/>
</dbReference>
<comment type="similarity">
    <text evidence="2">Belongs to the Fur family.</text>
</comment>
<dbReference type="Gene3D" id="1.10.10.10">
    <property type="entry name" value="Winged helix-like DNA-binding domain superfamily/Winged helix DNA-binding domain"/>
    <property type="match status" value="1"/>
</dbReference>
<dbReference type="AlphaFoldDB" id="B3QPU6"/>
<dbReference type="EMBL" id="CP001099">
    <property type="protein sequence ID" value="ACF11949.1"/>
    <property type="molecule type" value="Genomic_DNA"/>
</dbReference>
<dbReference type="KEGG" id="cpc:Cpar_1551"/>
<evidence type="ECO:0000256" key="10">
    <source>
        <dbReference type="ARBA" id="ARBA00023125"/>
    </source>
</evidence>
<dbReference type="GO" id="GO:0045892">
    <property type="term" value="P:negative regulation of DNA-templated transcription"/>
    <property type="evidence" value="ECO:0007669"/>
    <property type="project" value="TreeGrafter"/>
</dbReference>
<dbReference type="GO" id="GO:0003700">
    <property type="term" value="F:DNA-binding transcription factor activity"/>
    <property type="evidence" value="ECO:0007669"/>
    <property type="project" value="InterPro"/>
</dbReference>